<evidence type="ECO:0000256" key="5">
    <source>
        <dbReference type="SAM" id="MobiDB-lite"/>
    </source>
</evidence>
<keyword evidence="3" id="KW-0804">Transcription</keyword>
<dbReference type="RefSeq" id="WP_145871310.1">
    <property type="nucleotide sequence ID" value="NZ_BNCE01000036.1"/>
</dbReference>
<dbReference type="PROSITE" id="PS50977">
    <property type="entry name" value="HTH_TETR_2"/>
    <property type="match status" value="1"/>
</dbReference>
<evidence type="ECO:0000259" key="6">
    <source>
        <dbReference type="PROSITE" id="PS50977"/>
    </source>
</evidence>
<gene>
    <name evidence="7" type="ORF">FHX78_116867</name>
</gene>
<evidence type="ECO:0000313" key="7">
    <source>
        <dbReference type="EMBL" id="TWF89824.1"/>
    </source>
</evidence>
<dbReference type="OrthoDB" id="3237195at2"/>
<proteinExistence type="predicted"/>
<keyword evidence="1" id="KW-0805">Transcription regulation</keyword>
<dbReference type="InterPro" id="IPR023772">
    <property type="entry name" value="DNA-bd_HTH_TetR-type_CS"/>
</dbReference>
<dbReference type="SUPFAM" id="SSF46689">
    <property type="entry name" value="Homeodomain-like"/>
    <property type="match status" value="1"/>
</dbReference>
<evidence type="ECO:0000256" key="3">
    <source>
        <dbReference type="ARBA" id="ARBA00023163"/>
    </source>
</evidence>
<sequence>MAKQERAVRTRRIFLEAAAEVFDEYGYDAASISVILERAQLTRGALYFHFTSKEALAQGVLDEAVTTLGFSPQTYKVQEWIDLALLLAYRLPREPLLSASIRLSVDPKSRSLFSTRWPDWIQLSLDLLATAKERGELQQHADPATIARLLVGAWTGVQLVSSSLPQQPDLVGEVSELFALILPGITVPAVLTKLDISPRRPERLLAEARPEQDSPALHEGSAPRS</sequence>
<dbReference type="Gene3D" id="1.10.357.10">
    <property type="entry name" value="Tetracycline Repressor, domain 2"/>
    <property type="match status" value="1"/>
</dbReference>
<dbReference type="PANTHER" id="PTHR30055:SF234">
    <property type="entry name" value="HTH-TYPE TRANSCRIPTIONAL REGULATOR BETI"/>
    <property type="match status" value="1"/>
</dbReference>
<reference evidence="7 8" key="1">
    <citation type="submission" date="2019-06" db="EMBL/GenBank/DDBJ databases">
        <title>Sequencing the genomes of 1000 actinobacteria strains.</title>
        <authorList>
            <person name="Klenk H.-P."/>
        </authorList>
    </citation>
    <scope>NUCLEOTIDE SEQUENCE [LARGE SCALE GENOMIC DNA]</scope>
    <source>
        <strain evidence="7 8">DSM 41695</strain>
    </source>
</reference>
<dbReference type="PANTHER" id="PTHR30055">
    <property type="entry name" value="HTH-TYPE TRANSCRIPTIONAL REGULATOR RUTR"/>
    <property type="match status" value="1"/>
</dbReference>
<keyword evidence="2 4" id="KW-0238">DNA-binding</keyword>
<dbReference type="Pfam" id="PF00440">
    <property type="entry name" value="TetR_N"/>
    <property type="match status" value="1"/>
</dbReference>
<dbReference type="PRINTS" id="PR00455">
    <property type="entry name" value="HTHTETR"/>
</dbReference>
<dbReference type="GO" id="GO:0003700">
    <property type="term" value="F:DNA-binding transcription factor activity"/>
    <property type="evidence" value="ECO:0007669"/>
    <property type="project" value="TreeGrafter"/>
</dbReference>
<evidence type="ECO:0000313" key="8">
    <source>
        <dbReference type="Proteomes" id="UP000316603"/>
    </source>
</evidence>
<dbReference type="InterPro" id="IPR050109">
    <property type="entry name" value="HTH-type_TetR-like_transc_reg"/>
</dbReference>
<evidence type="ECO:0000256" key="1">
    <source>
        <dbReference type="ARBA" id="ARBA00023015"/>
    </source>
</evidence>
<evidence type="ECO:0000256" key="4">
    <source>
        <dbReference type="PROSITE-ProRule" id="PRU00335"/>
    </source>
</evidence>
<organism evidence="7 8">
    <name type="scientific">Streptomyces capillispiralis</name>
    <dbReference type="NCBI Taxonomy" id="68182"/>
    <lineage>
        <taxon>Bacteria</taxon>
        <taxon>Bacillati</taxon>
        <taxon>Actinomycetota</taxon>
        <taxon>Actinomycetes</taxon>
        <taxon>Kitasatosporales</taxon>
        <taxon>Streptomycetaceae</taxon>
        <taxon>Streptomyces</taxon>
    </lineage>
</organism>
<feature type="compositionally biased region" description="Basic and acidic residues" evidence="5">
    <location>
        <begin position="203"/>
        <end position="212"/>
    </location>
</feature>
<dbReference type="EMBL" id="VIWV01000001">
    <property type="protein sequence ID" value="TWF89824.1"/>
    <property type="molecule type" value="Genomic_DNA"/>
</dbReference>
<dbReference type="AlphaFoldDB" id="A0A561TRS6"/>
<dbReference type="InterPro" id="IPR047923">
    <property type="entry name" value="ArpA-like"/>
</dbReference>
<protein>
    <submittedName>
        <fullName evidence="7">TetR family transcriptional regulator</fullName>
    </submittedName>
</protein>
<dbReference type="PROSITE" id="PS01081">
    <property type="entry name" value="HTH_TETR_1"/>
    <property type="match status" value="1"/>
</dbReference>
<dbReference type="GO" id="GO:0000976">
    <property type="term" value="F:transcription cis-regulatory region binding"/>
    <property type="evidence" value="ECO:0007669"/>
    <property type="project" value="TreeGrafter"/>
</dbReference>
<dbReference type="Proteomes" id="UP000316603">
    <property type="component" value="Unassembled WGS sequence"/>
</dbReference>
<keyword evidence="8" id="KW-1185">Reference proteome</keyword>
<dbReference type="SUPFAM" id="SSF48498">
    <property type="entry name" value="Tetracyclin repressor-like, C-terminal domain"/>
    <property type="match status" value="1"/>
</dbReference>
<dbReference type="NCBIfam" id="NF041196">
    <property type="entry name" value="ScbR_bind_reg"/>
    <property type="match status" value="1"/>
</dbReference>
<feature type="region of interest" description="Disordered" evidence="5">
    <location>
        <begin position="203"/>
        <end position="225"/>
    </location>
</feature>
<name>A0A561TRS6_9ACTN</name>
<accession>A0A561TRS6</accession>
<dbReference type="InterPro" id="IPR009057">
    <property type="entry name" value="Homeodomain-like_sf"/>
</dbReference>
<dbReference type="InterPro" id="IPR001647">
    <property type="entry name" value="HTH_TetR"/>
</dbReference>
<feature type="DNA-binding region" description="H-T-H motif" evidence="4">
    <location>
        <begin position="31"/>
        <end position="50"/>
    </location>
</feature>
<comment type="caution">
    <text evidence="7">The sequence shown here is derived from an EMBL/GenBank/DDBJ whole genome shotgun (WGS) entry which is preliminary data.</text>
</comment>
<dbReference type="InterPro" id="IPR036271">
    <property type="entry name" value="Tet_transcr_reg_TetR-rel_C_sf"/>
</dbReference>
<evidence type="ECO:0000256" key="2">
    <source>
        <dbReference type="ARBA" id="ARBA00023125"/>
    </source>
</evidence>
<feature type="domain" description="HTH tetR-type" evidence="6">
    <location>
        <begin position="8"/>
        <end position="68"/>
    </location>
</feature>